<organism evidence="1 2">
    <name type="scientific">Granulicella arctica</name>
    <dbReference type="NCBI Taxonomy" id="940613"/>
    <lineage>
        <taxon>Bacteria</taxon>
        <taxon>Pseudomonadati</taxon>
        <taxon>Acidobacteriota</taxon>
        <taxon>Terriglobia</taxon>
        <taxon>Terriglobales</taxon>
        <taxon>Acidobacteriaceae</taxon>
        <taxon>Granulicella</taxon>
    </lineage>
</organism>
<name>A0A7Y9PIA7_9BACT</name>
<gene>
    <name evidence="1" type="ORF">HDF17_001943</name>
</gene>
<dbReference type="Proteomes" id="UP000589520">
    <property type="component" value="Unassembled WGS sequence"/>
</dbReference>
<dbReference type="RefSeq" id="WP_179490406.1">
    <property type="nucleotide sequence ID" value="NZ_JACCCW010000002.1"/>
</dbReference>
<reference evidence="1 2" key="1">
    <citation type="submission" date="2020-07" db="EMBL/GenBank/DDBJ databases">
        <title>Genomic Encyclopedia of Type Strains, Phase IV (KMG-V): Genome sequencing to study the core and pangenomes of soil and plant-associated prokaryotes.</title>
        <authorList>
            <person name="Whitman W."/>
        </authorList>
    </citation>
    <scope>NUCLEOTIDE SEQUENCE [LARGE SCALE GENOMIC DNA]</scope>
    <source>
        <strain evidence="1 2">X4EP2</strain>
    </source>
</reference>
<sequence>MATRIARRSYERVVESTMVSGEVSETGDPSGASFDGPAFRLEHEAPFDNFEPDTVLQYSLDGAQPDIVLIDISQPYRMTCCTSSAAR</sequence>
<protein>
    <submittedName>
        <fullName evidence="1">Uncharacterized protein</fullName>
    </submittedName>
</protein>
<accession>A0A7Y9PIA7</accession>
<evidence type="ECO:0000313" key="1">
    <source>
        <dbReference type="EMBL" id="NYF79623.1"/>
    </source>
</evidence>
<proteinExistence type="predicted"/>
<dbReference type="EMBL" id="JACCCW010000002">
    <property type="protein sequence ID" value="NYF79623.1"/>
    <property type="molecule type" value="Genomic_DNA"/>
</dbReference>
<keyword evidence="2" id="KW-1185">Reference proteome</keyword>
<dbReference type="AlphaFoldDB" id="A0A7Y9PIA7"/>
<comment type="caution">
    <text evidence="1">The sequence shown here is derived from an EMBL/GenBank/DDBJ whole genome shotgun (WGS) entry which is preliminary data.</text>
</comment>
<evidence type="ECO:0000313" key="2">
    <source>
        <dbReference type="Proteomes" id="UP000589520"/>
    </source>
</evidence>